<reference evidence="1" key="1">
    <citation type="submission" date="2018-02" db="EMBL/GenBank/DDBJ databases">
        <title>Rhizophora mucronata_Transcriptome.</title>
        <authorList>
            <person name="Meera S.P."/>
            <person name="Sreeshan A."/>
            <person name="Augustine A."/>
        </authorList>
    </citation>
    <scope>NUCLEOTIDE SEQUENCE</scope>
    <source>
        <tissue evidence="1">Leaf</tissue>
    </source>
</reference>
<proteinExistence type="predicted"/>
<organism evidence="1">
    <name type="scientific">Rhizophora mucronata</name>
    <name type="common">Asiatic mangrove</name>
    <dbReference type="NCBI Taxonomy" id="61149"/>
    <lineage>
        <taxon>Eukaryota</taxon>
        <taxon>Viridiplantae</taxon>
        <taxon>Streptophyta</taxon>
        <taxon>Embryophyta</taxon>
        <taxon>Tracheophyta</taxon>
        <taxon>Spermatophyta</taxon>
        <taxon>Magnoliopsida</taxon>
        <taxon>eudicotyledons</taxon>
        <taxon>Gunneridae</taxon>
        <taxon>Pentapetalae</taxon>
        <taxon>rosids</taxon>
        <taxon>fabids</taxon>
        <taxon>Malpighiales</taxon>
        <taxon>Rhizophoraceae</taxon>
        <taxon>Rhizophora</taxon>
    </lineage>
</organism>
<name>A0A2P2PPK8_RHIMU</name>
<accession>A0A2P2PPK8</accession>
<protein>
    <submittedName>
        <fullName evidence="1">Uncharacterized protein</fullName>
    </submittedName>
</protein>
<dbReference type="EMBL" id="GGEC01076183">
    <property type="protein sequence ID" value="MBX56667.1"/>
    <property type="molecule type" value="Transcribed_RNA"/>
</dbReference>
<sequence length="34" mass="4144">MKLNQRKVKQTNHWLGTIHMSKANKVKTWVDFFK</sequence>
<evidence type="ECO:0000313" key="1">
    <source>
        <dbReference type="EMBL" id="MBX56667.1"/>
    </source>
</evidence>
<dbReference type="AlphaFoldDB" id="A0A2P2PPK8"/>